<evidence type="ECO:0000259" key="4">
    <source>
        <dbReference type="PROSITE" id="PS50158"/>
    </source>
</evidence>
<protein>
    <recommendedName>
        <fullName evidence="8">CCHC-type domain-containing protein</fullName>
    </recommendedName>
</protein>
<feature type="domain" description="Reverse transcriptase" evidence="5">
    <location>
        <begin position="597"/>
        <end position="873"/>
    </location>
</feature>
<keyword evidence="7" id="KW-1185">Reference proteome</keyword>
<dbReference type="EMBL" id="BFEA01000283">
    <property type="protein sequence ID" value="GBG77970.1"/>
    <property type="molecule type" value="Genomic_DNA"/>
</dbReference>
<dbReference type="Gene3D" id="4.10.60.10">
    <property type="entry name" value="Zinc finger, CCHC-type"/>
    <property type="match status" value="1"/>
</dbReference>
<dbReference type="Gramene" id="GBG77970">
    <property type="protein sequence ID" value="GBG77970"/>
    <property type="gene ID" value="CBR_g25901"/>
</dbReference>
<dbReference type="PROSITE" id="PS50158">
    <property type="entry name" value="ZF_CCHC"/>
    <property type="match status" value="1"/>
</dbReference>
<dbReference type="InterPro" id="IPR000477">
    <property type="entry name" value="RT_dom"/>
</dbReference>
<keyword evidence="2" id="KW-0175">Coiled coil</keyword>
<dbReference type="GO" id="GO:0008270">
    <property type="term" value="F:zinc ion binding"/>
    <property type="evidence" value="ECO:0007669"/>
    <property type="project" value="UniProtKB-KW"/>
</dbReference>
<comment type="caution">
    <text evidence="6">The sequence shown here is derived from an EMBL/GenBank/DDBJ whole genome shotgun (WGS) entry which is preliminary data.</text>
</comment>
<feature type="coiled-coil region" evidence="2">
    <location>
        <begin position="104"/>
        <end position="171"/>
    </location>
</feature>
<evidence type="ECO:0000256" key="3">
    <source>
        <dbReference type="SAM" id="MobiDB-lite"/>
    </source>
</evidence>
<dbReference type="GO" id="GO:0003676">
    <property type="term" value="F:nucleic acid binding"/>
    <property type="evidence" value="ECO:0007669"/>
    <property type="project" value="InterPro"/>
</dbReference>
<evidence type="ECO:0000313" key="7">
    <source>
        <dbReference type="Proteomes" id="UP000265515"/>
    </source>
</evidence>
<feature type="domain" description="CCHC-type" evidence="4">
    <location>
        <begin position="42"/>
        <end position="57"/>
    </location>
</feature>
<evidence type="ECO:0000313" key="6">
    <source>
        <dbReference type="EMBL" id="GBG77970.1"/>
    </source>
</evidence>
<organism evidence="6 7">
    <name type="scientific">Chara braunii</name>
    <name type="common">Braun's stonewort</name>
    <dbReference type="NCBI Taxonomy" id="69332"/>
    <lineage>
        <taxon>Eukaryota</taxon>
        <taxon>Viridiplantae</taxon>
        <taxon>Streptophyta</taxon>
        <taxon>Charophyceae</taxon>
        <taxon>Charales</taxon>
        <taxon>Characeae</taxon>
        <taxon>Chara</taxon>
    </lineage>
</organism>
<name>A0A388L6N3_CHABU</name>
<keyword evidence="1" id="KW-0479">Metal-binding</keyword>
<reference evidence="6 7" key="1">
    <citation type="journal article" date="2018" name="Cell">
        <title>The Chara Genome: Secondary Complexity and Implications for Plant Terrestrialization.</title>
        <authorList>
            <person name="Nishiyama T."/>
            <person name="Sakayama H."/>
            <person name="Vries J.D."/>
            <person name="Buschmann H."/>
            <person name="Saint-Marcoux D."/>
            <person name="Ullrich K.K."/>
            <person name="Haas F.B."/>
            <person name="Vanderstraeten L."/>
            <person name="Becker D."/>
            <person name="Lang D."/>
            <person name="Vosolsobe S."/>
            <person name="Rombauts S."/>
            <person name="Wilhelmsson P.K.I."/>
            <person name="Janitza P."/>
            <person name="Kern R."/>
            <person name="Heyl A."/>
            <person name="Rumpler F."/>
            <person name="Villalobos L.I.A.C."/>
            <person name="Clay J.M."/>
            <person name="Skokan R."/>
            <person name="Toyoda A."/>
            <person name="Suzuki Y."/>
            <person name="Kagoshima H."/>
            <person name="Schijlen E."/>
            <person name="Tajeshwar N."/>
            <person name="Catarino B."/>
            <person name="Hetherington A.J."/>
            <person name="Saltykova A."/>
            <person name="Bonnot C."/>
            <person name="Breuninger H."/>
            <person name="Symeonidi A."/>
            <person name="Radhakrishnan G.V."/>
            <person name="Van Nieuwerburgh F."/>
            <person name="Deforce D."/>
            <person name="Chang C."/>
            <person name="Karol K.G."/>
            <person name="Hedrich R."/>
            <person name="Ulvskov P."/>
            <person name="Glockner G."/>
            <person name="Delwiche C.F."/>
            <person name="Petrasek J."/>
            <person name="Van de Peer Y."/>
            <person name="Friml J."/>
            <person name="Beilby M."/>
            <person name="Dolan L."/>
            <person name="Kohara Y."/>
            <person name="Sugano S."/>
            <person name="Fujiyama A."/>
            <person name="Delaux P.-M."/>
            <person name="Quint M."/>
            <person name="TheiBen G."/>
            <person name="Hagemann M."/>
            <person name="Harholt J."/>
            <person name="Dunand C."/>
            <person name="Zachgo S."/>
            <person name="Langdale J."/>
            <person name="Maumus F."/>
            <person name="Straeten D.V.D."/>
            <person name="Gould S.B."/>
            <person name="Rensing S.A."/>
        </authorList>
    </citation>
    <scope>NUCLEOTIDE SEQUENCE [LARGE SCALE GENOMIC DNA]</scope>
    <source>
        <strain evidence="6 7">S276</strain>
    </source>
</reference>
<evidence type="ECO:0000256" key="1">
    <source>
        <dbReference type="PROSITE-ProRule" id="PRU00047"/>
    </source>
</evidence>
<evidence type="ECO:0008006" key="8">
    <source>
        <dbReference type="Google" id="ProtNLM"/>
    </source>
</evidence>
<dbReference type="Proteomes" id="UP000265515">
    <property type="component" value="Unassembled WGS sequence"/>
</dbReference>
<sequence length="877" mass="98424">MYHPQTTPYPPNDTTPVHTPARVPTPPPPPYPPCVGSGSGECYTCGEYGYFARDCPNKNNGRQWQSQGRDNYGPRGYGQGVNYQPRVNAGDDRMDKLLLFVDNQRQEADERKKAEQERKLLEEEKQRVEEAKQREEAERRRTLAIIEATAAQAFNNQLTALEEKIRDHVKATLTVSEEKNARLHDSLQRFLERADPNEPRTVGAGLFPYPKRRLNLDGYAREIRAKVLNLAGLSEDALSIGERKVKLVSAGGEVSGEKWSIIRRLFGTSTVVTVEGKFSLVRSKQHLEKGGTFGIAPIVKTESARCRGKGYLRLLLELPRKQAELKYFDVTKFVYLYRCAREFKTKITRRTLKEKIAAVIKKKTGVNVRLKVNVGVKYNHQLRKRKIRDTVVLCVEKCKIHPVLKSVLRHRVRVVWKKNKTVEQVLANHREVAKATSVLCNCSNDKLPREDGHVLARISQCPGVPPTLHNGKNILQGGKVNAGAELQQVVECSLMAVMEPGLVQMSNRSCFESCTFNRVGTVQASSEVQANKLAATMNHLVVVPVDRNPGDLVVMCPSTYHFGLQMMFSLNATDQQNLDKSETEVLAELRAEYKRQGLDEIGAWNPAAKLGQAFVLAKNKDLTRWRPIASACTEGSRTTGRRLAHALNYLLERAPRTRHFNLKATAMLKQNLDDAGWKISVLGDRSMVLVASYDIKEMFTSLPHRPIAQVVHWLLQLWEKAGVHKLSLSRRGRVVVLNRKSLSPGYVELKFSLIAKMVGLELSHTYISCRAVILKQLVGIPMGKNSSLALACLLCAKYEVDFLSSLGGDQRLVHGVRLVDDVMLVVACDMHNPVSIAKAKGIRKRFERAYGEQLTLVQTDDDSNSWDFLGTRAMALP</sequence>
<dbReference type="SUPFAM" id="SSF57756">
    <property type="entry name" value="Retrovirus zinc finger-like domains"/>
    <property type="match status" value="1"/>
</dbReference>
<dbReference type="InterPro" id="IPR001878">
    <property type="entry name" value="Znf_CCHC"/>
</dbReference>
<feature type="compositionally biased region" description="Pro residues" evidence="3">
    <location>
        <begin position="23"/>
        <end position="32"/>
    </location>
</feature>
<dbReference type="InterPro" id="IPR036875">
    <property type="entry name" value="Znf_CCHC_sf"/>
</dbReference>
<accession>A0A388L6N3</accession>
<proteinExistence type="predicted"/>
<keyword evidence="1" id="KW-0863">Zinc-finger</keyword>
<dbReference type="PROSITE" id="PS50878">
    <property type="entry name" value="RT_POL"/>
    <property type="match status" value="1"/>
</dbReference>
<feature type="region of interest" description="Disordered" evidence="3">
    <location>
        <begin position="1"/>
        <end position="32"/>
    </location>
</feature>
<keyword evidence="1" id="KW-0862">Zinc</keyword>
<evidence type="ECO:0000256" key="2">
    <source>
        <dbReference type="SAM" id="Coils"/>
    </source>
</evidence>
<evidence type="ECO:0000259" key="5">
    <source>
        <dbReference type="PROSITE" id="PS50878"/>
    </source>
</evidence>
<dbReference type="AlphaFoldDB" id="A0A388L6N3"/>
<gene>
    <name evidence="6" type="ORF">CBR_g25901</name>
</gene>